<keyword evidence="3" id="KW-1185">Reference proteome</keyword>
<protein>
    <submittedName>
        <fullName evidence="2">Uncharacterized protein</fullName>
    </submittedName>
</protein>
<name>A0A540LVB3_MALBA</name>
<evidence type="ECO:0000313" key="3">
    <source>
        <dbReference type="Proteomes" id="UP000315295"/>
    </source>
</evidence>
<comment type="caution">
    <text evidence="2">The sequence shown here is derived from an EMBL/GenBank/DDBJ whole genome shotgun (WGS) entry which is preliminary data.</text>
</comment>
<evidence type="ECO:0000256" key="1">
    <source>
        <dbReference type="SAM" id="MobiDB-lite"/>
    </source>
</evidence>
<dbReference type="Proteomes" id="UP000315295">
    <property type="component" value="Unassembled WGS sequence"/>
</dbReference>
<organism evidence="2 3">
    <name type="scientific">Malus baccata</name>
    <name type="common">Siberian crab apple</name>
    <name type="synonym">Pyrus baccata</name>
    <dbReference type="NCBI Taxonomy" id="106549"/>
    <lineage>
        <taxon>Eukaryota</taxon>
        <taxon>Viridiplantae</taxon>
        <taxon>Streptophyta</taxon>
        <taxon>Embryophyta</taxon>
        <taxon>Tracheophyta</taxon>
        <taxon>Spermatophyta</taxon>
        <taxon>Magnoliopsida</taxon>
        <taxon>eudicotyledons</taxon>
        <taxon>Gunneridae</taxon>
        <taxon>Pentapetalae</taxon>
        <taxon>rosids</taxon>
        <taxon>fabids</taxon>
        <taxon>Rosales</taxon>
        <taxon>Rosaceae</taxon>
        <taxon>Amygdaloideae</taxon>
        <taxon>Maleae</taxon>
        <taxon>Malus</taxon>
    </lineage>
</organism>
<gene>
    <name evidence="2" type="ORF">C1H46_024250</name>
</gene>
<accession>A0A540LVB3</accession>
<sequence>MDGRKESSCQLQDRLAPDDNRVAPSISTEMEHKRACDGSDGDPDVPPGFG</sequence>
<reference evidence="2 3" key="1">
    <citation type="journal article" date="2019" name="G3 (Bethesda)">
        <title>Sequencing of a Wild Apple (Malus baccata) Genome Unravels the Differences Between Cultivated and Wild Apple Species Regarding Disease Resistance and Cold Tolerance.</title>
        <authorList>
            <person name="Chen X."/>
        </authorList>
    </citation>
    <scope>NUCLEOTIDE SEQUENCE [LARGE SCALE GENOMIC DNA]</scope>
    <source>
        <strain evidence="3">cv. Shandingzi</strain>
        <tissue evidence="2">Leaves</tissue>
    </source>
</reference>
<dbReference type="AlphaFoldDB" id="A0A540LVB3"/>
<evidence type="ECO:0000313" key="2">
    <source>
        <dbReference type="EMBL" id="TQD90222.1"/>
    </source>
</evidence>
<proteinExistence type="predicted"/>
<feature type="region of interest" description="Disordered" evidence="1">
    <location>
        <begin position="1"/>
        <end position="50"/>
    </location>
</feature>
<dbReference type="STRING" id="106549.A0A540LVB3"/>
<dbReference type="EMBL" id="VIEB01000458">
    <property type="protein sequence ID" value="TQD90222.1"/>
    <property type="molecule type" value="Genomic_DNA"/>
</dbReference>